<organism evidence="1 2">
    <name type="scientific">Pandoraea cepalis</name>
    <dbReference type="NCBI Taxonomy" id="2508294"/>
    <lineage>
        <taxon>Bacteria</taxon>
        <taxon>Pseudomonadati</taxon>
        <taxon>Pseudomonadota</taxon>
        <taxon>Betaproteobacteria</taxon>
        <taxon>Burkholderiales</taxon>
        <taxon>Burkholderiaceae</taxon>
        <taxon>Pandoraea</taxon>
    </lineage>
</organism>
<accession>A0A5E4XM87</accession>
<evidence type="ECO:0000313" key="1">
    <source>
        <dbReference type="EMBL" id="VVE37360.1"/>
    </source>
</evidence>
<dbReference type="InterPro" id="IPR011004">
    <property type="entry name" value="Trimer_LpxA-like_sf"/>
</dbReference>
<keyword evidence="1" id="KW-0808">Transferase</keyword>
<dbReference type="GO" id="GO:0016740">
    <property type="term" value="F:transferase activity"/>
    <property type="evidence" value="ECO:0007669"/>
    <property type="project" value="UniProtKB-KW"/>
</dbReference>
<sequence>MQTPGYRRNGLARHPIIDDNVMICAGATIFSRLTVGEGSVIDGNVRLKQDMLPYSNITQAKARSESSMTPVLVVSNTARANAGNVRAEGGGWSVRTAPSRLSG</sequence>
<dbReference type="Gene3D" id="2.160.10.10">
    <property type="entry name" value="Hexapeptide repeat proteins"/>
    <property type="match status" value="1"/>
</dbReference>
<evidence type="ECO:0000313" key="2">
    <source>
        <dbReference type="Proteomes" id="UP000384354"/>
    </source>
</evidence>
<gene>
    <name evidence="1" type="ORF">PCE31106_03948</name>
</gene>
<protein>
    <submittedName>
        <fullName evidence="1">Serine acetyltransferase</fullName>
    </submittedName>
</protein>
<proteinExistence type="predicted"/>
<name>A0A5E4XM87_9BURK</name>
<dbReference type="SUPFAM" id="SSF51161">
    <property type="entry name" value="Trimeric LpxA-like enzymes"/>
    <property type="match status" value="1"/>
</dbReference>
<reference evidence="1 2" key="1">
    <citation type="submission" date="2019-08" db="EMBL/GenBank/DDBJ databases">
        <authorList>
            <person name="Peeters C."/>
        </authorList>
    </citation>
    <scope>NUCLEOTIDE SEQUENCE [LARGE SCALE GENOMIC DNA]</scope>
    <source>
        <strain evidence="1 2">LMG 31106</strain>
    </source>
</reference>
<dbReference type="Proteomes" id="UP000384354">
    <property type="component" value="Unassembled WGS sequence"/>
</dbReference>
<dbReference type="AlphaFoldDB" id="A0A5E4XM87"/>
<dbReference type="EMBL" id="CABPSL010000019">
    <property type="protein sequence ID" value="VVE37360.1"/>
    <property type="molecule type" value="Genomic_DNA"/>
</dbReference>